<dbReference type="RefSeq" id="XP_066072061.1">
    <property type="nucleotide sequence ID" value="XM_066215964.1"/>
</dbReference>
<evidence type="ECO:0000313" key="3">
    <source>
        <dbReference type="EMBL" id="WWC85298.1"/>
    </source>
</evidence>
<keyword evidence="1" id="KW-0732">Signal</keyword>
<dbReference type="EMBL" id="CP144098">
    <property type="protein sequence ID" value="WWC85298.1"/>
    <property type="molecule type" value="Genomic_DNA"/>
</dbReference>
<dbReference type="InterPro" id="IPR048661">
    <property type="entry name" value="CPL1-like"/>
</dbReference>
<evidence type="ECO:0000313" key="4">
    <source>
        <dbReference type="Proteomes" id="UP001355207"/>
    </source>
</evidence>
<proteinExistence type="predicted"/>
<dbReference type="PANTHER" id="PTHR35192:SF2">
    <property type="entry name" value="APPLE DOMAIN-CONTAINING PROTEIN"/>
    <property type="match status" value="1"/>
</dbReference>
<dbReference type="InterPro" id="IPR038955">
    <property type="entry name" value="PriA/CPL1_fungi"/>
</dbReference>
<sequence>MRYSALIFVCLAWSAQLVVAKRLYLGCYQGGGGRLYRRDLGGDACGDFCLANDYIYSIQSTYDIWNEDHSEQGVACGCDDSLGYTPDDWVYTENCLQFYTPNIEINLLQTTFDRLGCGSVSDYENREFTNVADFEACFQQCKDYTYAFTDRLDPNVDLRCNCSNNPDDFYVDNNCENHNLADFTWMIFQHPAGSSGSPSSWVKRQAKERLQREIGQKPIAICPKGMSACRTSSNDDYGFECIDVQTELESCGGCIHGDFNSDLGKPLSKRGTNCVTLPGISHDGVTCINGECLAFAWEEGSKLRGDKCEAAA</sequence>
<name>A0AAX4JK92_9TREE</name>
<reference evidence="3 4" key="1">
    <citation type="submission" date="2024-01" db="EMBL/GenBank/DDBJ databases">
        <title>Comparative genomics of Cryptococcus and Kwoniella reveals pathogenesis evolution and contrasting modes of karyotype evolution via chromosome fusion or intercentromeric recombination.</title>
        <authorList>
            <person name="Coelho M.A."/>
            <person name="David-Palma M."/>
            <person name="Shea T."/>
            <person name="Bowers K."/>
            <person name="McGinley-Smith S."/>
            <person name="Mohammad A.W."/>
            <person name="Gnirke A."/>
            <person name="Yurkov A.M."/>
            <person name="Nowrousian M."/>
            <person name="Sun S."/>
            <person name="Cuomo C.A."/>
            <person name="Heitman J."/>
        </authorList>
    </citation>
    <scope>NUCLEOTIDE SEQUENCE [LARGE SCALE GENOMIC DNA]</scope>
    <source>
        <strain evidence="3 4">CBS 6074</strain>
    </source>
</reference>
<dbReference type="GeneID" id="91090832"/>
<organism evidence="3 4">
    <name type="scientific">Kwoniella dendrophila CBS 6074</name>
    <dbReference type="NCBI Taxonomy" id="1295534"/>
    <lineage>
        <taxon>Eukaryota</taxon>
        <taxon>Fungi</taxon>
        <taxon>Dikarya</taxon>
        <taxon>Basidiomycota</taxon>
        <taxon>Agaricomycotina</taxon>
        <taxon>Tremellomycetes</taxon>
        <taxon>Tremellales</taxon>
        <taxon>Cryptococcaceae</taxon>
        <taxon>Kwoniella</taxon>
    </lineage>
</organism>
<keyword evidence="4" id="KW-1185">Reference proteome</keyword>
<protein>
    <recommendedName>
        <fullName evidence="2">Protein CPL1-like domain-containing protein</fullName>
    </recommendedName>
</protein>
<evidence type="ECO:0000259" key="2">
    <source>
        <dbReference type="Pfam" id="PF21671"/>
    </source>
</evidence>
<gene>
    <name evidence="3" type="ORF">L201_000160</name>
</gene>
<dbReference type="Proteomes" id="UP001355207">
    <property type="component" value="Chromosome 1"/>
</dbReference>
<dbReference type="PANTHER" id="PTHR35192">
    <property type="entry name" value="PROTEIN, PUTATIVE-RELATED"/>
    <property type="match status" value="1"/>
</dbReference>
<dbReference type="AlphaFoldDB" id="A0AAX4JK92"/>
<feature type="signal peptide" evidence="1">
    <location>
        <begin position="1"/>
        <end position="20"/>
    </location>
</feature>
<dbReference type="Pfam" id="PF21671">
    <property type="entry name" value="CPL1-like"/>
    <property type="match status" value="1"/>
</dbReference>
<feature type="chain" id="PRO_5043904140" description="Protein CPL1-like domain-containing protein" evidence="1">
    <location>
        <begin position="21"/>
        <end position="312"/>
    </location>
</feature>
<feature type="domain" description="Protein CPL1-like" evidence="2">
    <location>
        <begin position="239"/>
        <end position="303"/>
    </location>
</feature>
<evidence type="ECO:0000256" key="1">
    <source>
        <dbReference type="SAM" id="SignalP"/>
    </source>
</evidence>
<accession>A0AAX4JK92</accession>